<proteinExistence type="predicted"/>
<organism evidence="1 2">
    <name type="scientific">Brevibacterium yomogidense</name>
    <dbReference type="NCBI Taxonomy" id="946573"/>
    <lineage>
        <taxon>Bacteria</taxon>
        <taxon>Bacillati</taxon>
        <taxon>Actinomycetota</taxon>
        <taxon>Actinomycetes</taxon>
        <taxon>Micrococcales</taxon>
        <taxon>Brevibacteriaceae</taxon>
        <taxon>Brevibacterium</taxon>
    </lineage>
</organism>
<name>A0A1X6XPV5_9MICO</name>
<dbReference type="EMBL" id="FWFF01000022">
    <property type="protein sequence ID" value="SLN01345.1"/>
    <property type="molecule type" value="Genomic_DNA"/>
</dbReference>
<gene>
    <name evidence="1" type="ORF">FM105_14475</name>
</gene>
<evidence type="ECO:0000313" key="1">
    <source>
        <dbReference type="EMBL" id="SLN01345.1"/>
    </source>
</evidence>
<accession>A0A1X6XPV5</accession>
<dbReference type="AlphaFoldDB" id="A0A1X6XPV5"/>
<dbReference type="Proteomes" id="UP000196581">
    <property type="component" value="Unassembled WGS sequence"/>
</dbReference>
<dbReference type="RefSeq" id="WP_087009402.1">
    <property type="nucleotide sequence ID" value="NZ_FWFF01000022.1"/>
</dbReference>
<reference evidence="2" key="1">
    <citation type="submission" date="2017-02" db="EMBL/GenBank/DDBJ databases">
        <authorList>
            <person name="Dridi B."/>
        </authorList>
    </citation>
    <scope>NUCLEOTIDE SEQUENCE [LARGE SCALE GENOMIC DNA]</scope>
    <source>
        <strain evidence="2">B Co 03.10</strain>
    </source>
</reference>
<protein>
    <submittedName>
        <fullName evidence="1">Uncharacterized protein</fullName>
    </submittedName>
</protein>
<keyword evidence="2" id="KW-1185">Reference proteome</keyword>
<evidence type="ECO:0000313" key="2">
    <source>
        <dbReference type="Proteomes" id="UP000196581"/>
    </source>
</evidence>
<sequence length="99" mass="11058">MQTDMTAAALLEEVRRLRVRVMGLSTPQLDSGRRMRIREALAHLSDLRADGRRVPVLEDRVLADQVVVLLTDCLPEYGATDTQTATALTIAEELRRDLA</sequence>